<dbReference type="PANTHER" id="PTHR43179">
    <property type="entry name" value="RHAMNOSYLTRANSFERASE WBBL"/>
    <property type="match status" value="1"/>
</dbReference>
<sequence>MQKHSVAIIILNWNGYDFTRACLKSLEEVTFKEFEIILVDNASIDGSLDKIKNEFEDITILKNKKNLGFTGGNNVAIQYALQKGFDYVMLLNNDTLVEKRFLEPLYQTLEKDSQLGAVQPLMYFLNEREKLWNGGGRFNSWTGASISIKQAPNYQFPYYTDWITGCCIMVRTEVIRKVGVLNDRYFAYFEDVDWSLRMRKAGFSLQVVPGSIIYHEAAGSSKTKKKGKEGFLNPKAHYLNARNQLFQIRNHLGFPHILFAWPFQLGKLFAYGAYFILRNRPKKLKAIFRGIRDGISMNCQSENQLK</sequence>
<feature type="transmembrane region" description="Helical" evidence="4">
    <location>
        <begin position="258"/>
        <end position="277"/>
    </location>
</feature>
<dbReference type="EMBL" id="JBHMEW010000061">
    <property type="protein sequence ID" value="MFB9212465.1"/>
    <property type="molecule type" value="Genomic_DNA"/>
</dbReference>
<keyword evidence="4" id="KW-1133">Transmembrane helix</keyword>
<evidence type="ECO:0000259" key="5">
    <source>
        <dbReference type="Pfam" id="PF00535"/>
    </source>
</evidence>
<keyword evidence="3 6" id="KW-0808">Transferase</keyword>
<keyword evidence="2 6" id="KW-0328">Glycosyltransferase</keyword>
<dbReference type="CDD" id="cd04186">
    <property type="entry name" value="GT_2_like_c"/>
    <property type="match status" value="1"/>
</dbReference>
<dbReference type="InterPro" id="IPR001173">
    <property type="entry name" value="Glyco_trans_2-like"/>
</dbReference>
<evidence type="ECO:0000256" key="1">
    <source>
        <dbReference type="ARBA" id="ARBA00006739"/>
    </source>
</evidence>
<evidence type="ECO:0000256" key="2">
    <source>
        <dbReference type="ARBA" id="ARBA00022676"/>
    </source>
</evidence>
<keyword evidence="4" id="KW-0812">Transmembrane</keyword>
<evidence type="ECO:0000256" key="3">
    <source>
        <dbReference type="ARBA" id="ARBA00022679"/>
    </source>
</evidence>
<proteinExistence type="inferred from homology"/>
<evidence type="ECO:0000313" key="6">
    <source>
        <dbReference type="EMBL" id="MFB9212465.1"/>
    </source>
</evidence>
<dbReference type="Pfam" id="PF00535">
    <property type="entry name" value="Glycos_transf_2"/>
    <property type="match status" value="1"/>
</dbReference>
<protein>
    <submittedName>
        <fullName evidence="6">Glycosyltransferase family 2 protein</fullName>
        <ecNumber evidence="6">2.4.-.-</ecNumber>
    </submittedName>
</protein>
<comment type="similarity">
    <text evidence="1">Belongs to the glycosyltransferase 2 family.</text>
</comment>
<dbReference type="EC" id="2.4.-.-" evidence="6"/>
<dbReference type="Gene3D" id="3.90.550.10">
    <property type="entry name" value="Spore Coat Polysaccharide Biosynthesis Protein SpsA, Chain A"/>
    <property type="match status" value="1"/>
</dbReference>
<accession>A0ABV5J8N0</accession>
<dbReference type="RefSeq" id="WP_290247663.1">
    <property type="nucleotide sequence ID" value="NZ_JAUFQT010000001.1"/>
</dbReference>
<organism evidence="6 7">
    <name type="scientific">Echinicola jeungdonensis</name>
    <dbReference type="NCBI Taxonomy" id="709343"/>
    <lineage>
        <taxon>Bacteria</taxon>
        <taxon>Pseudomonadati</taxon>
        <taxon>Bacteroidota</taxon>
        <taxon>Cytophagia</taxon>
        <taxon>Cytophagales</taxon>
        <taxon>Cyclobacteriaceae</taxon>
        <taxon>Echinicola</taxon>
    </lineage>
</organism>
<comment type="caution">
    <text evidence="6">The sequence shown here is derived from an EMBL/GenBank/DDBJ whole genome shotgun (WGS) entry which is preliminary data.</text>
</comment>
<gene>
    <name evidence="6" type="ORF">ACFFUR_11670</name>
</gene>
<dbReference type="InterPro" id="IPR029044">
    <property type="entry name" value="Nucleotide-diphossugar_trans"/>
</dbReference>
<name>A0ABV5J8N0_9BACT</name>
<reference evidence="6 7" key="1">
    <citation type="submission" date="2024-09" db="EMBL/GenBank/DDBJ databases">
        <authorList>
            <person name="Sun Q."/>
            <person name="Mori K."/>
        </authorList>
    </citation>
    <scope>NUCLEOTIDE SEQUENCE [LARGE SCALE GENOMIC DNA]</scope>
    <source>
        <strain evidence="6 7">CECT 7682</strain>
    </source>
</reference>
<feature type="domain" description="Glycosyltransferase 2-like" evidence="5">
    <location>
        <begin position="8"/>
        <end position="178"/>
    </location>
</feature>
<keyword evidence="7" id="KW-1185">Reference proteome</keyword>
<dbReference type="SUPFAM" id="SSF53448">
    <property type="entry name" value="Nucleotide-diphospho-sugar transferases"/>
    <property type="match status" value="1"/>
</dbReference>
<evidence type="ECO:0000313" key="7">
    <source>
        <dbReference type="Proteomes" id="UP001589654"/>
    </source>
</evidence>
<keyword evidence="4" id="KW-0472">Membrane</keyword>
<dbReference type="GO" id="GO:0016757">
    <property type="term" value="F:glycosyltransferase activity"/>
    <property type="evidence" value="ECO:0007669"/>
    <property type="project" value="UniProtKB-KW"/>
</dbReference>
<dbReference type="Proteomes" id="UP001589654">
    <property type="component" value="Unassembled WGS sequence"/>
</dbReference>
<dbReference type="PANTHER" id="PTHR43179:SF12">
    <property type="entry name" value="GALACTOFURANOSYLTRANSFERASE GLFT2"/>
    <property type="match status" value="1"/>
</dbReference>
<evidence type="ECO:0000256" key="4">
    <source>
        <dbReference type="SAM" id="Phobius"/>
    </source>
</evidence>